<keyword evidence="3" id="KW-0408">Iron</keyword>
<evidence type="ECO:0000313" key="8">
    <source>
        <dbReference type="EMBL" id="MFC4827131.1"/>
    </source>
</evidence>
<keyword evidence="2" id="KW-0479">Metal-binding</keyword>
<dbReference type="AlphaFoldDB" id="A0ABD5Q9J3"/>
<feature type="domain" description="Radical SAM core" evidence="7">
    <location>
        <begin position="1"/>
        <end position="231"/>
    </location>
</feature>
<dbReference type="Proteomes" id="UP001595945">
    <property type="component" value="Unassembled WGS sequence"/>
</dbReference>
<protein>
    <submittedName>
        <fullName evidence="8">Radical SAM protein</fullName>
    </submittedName>
</protein>
<organism evidence="8 9">
    <name type="scientific">Halorussus aquaticus</name>
    <dbReference type="NCBI Taxonomy" id="2953748"/>
    <lineage>
        <taxon>Archaea</taxon>
        <taxon>Methanobacteriati</taxon>
        <taxon>Methanobacteriota</taxon>
        <taxon>Stenosarchaea group</taxon>
        <taxon>Halobacteria</taxon>
        <taxon>Halobacteriales</taxon>
        <taxon>Haladaptataceae</taxon>
        <taxon>Halorussus</taxon>
    </lineage>
</organism>
<dbReference type="GeneID" id="73047643"/>
<evidence type="ECO:0000256" key="6">
    <source>
        <dbReference type="SAM" id="MobiDB-lite"/>
    </source>
</evidence>
<evidence type="ECO:0000259" key="7">
    <source>
        <dbReference type="PROSITE" id="PS51918"/>
    </source>
</evidence>
<dbReference type="SFLD" id="SFLDS00029">
    <property type="entry name" value="Radical_SAM"/>
    <property type="match status" value="1"/>
</dbReference>
<proteinExistence type="inferred from homology"/>
<evidence type="ECO:0000256" key="5">
    <source>
        <dbReference type="ARBA" id="ARBA00023601"/>
    </source>
</evidence>
<comment type="similarity">
    <text evidence="5">Belongs to the radical SAM superfamily. Anaerobic sulfatase-maturating enzyme family.</text>
</comment>
<dbReference type="PROSITE" id="PS51918">
    <property type="entry name" value="RADICAL_SAM"/>
    <property type="match status" value="1"/>
</dbReference>
<dbReference type="InterPro" id="IPR058240">
    <property type="entry name" value="rSAM_sf"/>
</dbReference>
<dbReference type="GO" id="GO:0046872">
    <property type="term" value="F:metal ion binding"/>
    <property type="evidence" value="ECO:0007669"/>
    <property type="project" value="UniProtKB-KW"/>
</dbReference>
<keyword evidence="9" id="KW-1185">Reference proteome</keyword>
<dbReference type="SUPFAM" id="SSF102114">
    <property type="entry name" value="Radical SAM enzymes"/>
    <property type="match status" value="1"/>
</dbReference>
<evidence type="ECO:0000313" key="9">
    <source>
        <dbReference type="Proteomes" id="UP001595945"/>
    </source>
</evidence>
<name>A0ABD5Q9J3_9EURY</name>
<gene>
    <name evidence="8" type="ORF">ACFO9K_23085</name>
</gene>
<dbReference type="Pfam" id="PF04055">
    <property type="entry name" value="Radical_SAM"/>
    <property type="match status" value="1"/>
</dbReference>
<accession>A0ABD5Q9J3</accession>
<evidence type="ECO:0000256" key="2">
    <source>
        <dbReference type="ARBA" id="ARBA00022723"/>
    </source>
</evidence>
<evidence type="ECO:0000256" key="4">
    <source>
        <dbReference type="ARBA" id="ARBA00023014"/>
    </source>
</evidence>
<comment type="caution">
    <text evidence="8">The sequence shown here is derived from an EMBL/GenBank/DDBJ whole genome shotgun (WGS) entry which is preliminary data.</text>
</comment>
<dbReference type="GO" id="GO:0051536">
    <property type="term" value="F:iron-sulfur cluster binding"/>
    <property type="evidence" value="ECO:0007669"/>
    <property type="project" value="UniProtKB-KW"/>
</dbReference>
<dbReference type="InterPro" id="IPR023867">
    <property type="entry name" value="Sulphatase_maturase_rSAM"/>
</dbReference>
<feature type="region of interest" description="Disordered" evidence="6">
    <location>
        <begin position="416"/>
        <end position="441"/>
    </location>
</feature>
<dbReference type="InterPro" id="IPR013785">
    <property type="entry name" value="Aldolase_TIM"/>
</dbReference>
<evidence type="ECO:0000256" key="3">
    <source>
        <dbReference type="ARBA" id="ARBA00023004"/>
    </source>
</evidence>
<evidence type="ECO:0000256" key="1">
    <source>
        <dbReference type="ARBA" id="ARBA00022691"/>
    </source>
</evidence>
<dbReference type="Gene3D" id="3.20.20.70">
    <property type="entry name" value="Aldolase class I"/>
    <property type="match status" value="1"/>
</dbReference>
<dbReference type="CDD" id="cd01335">
    <property type="entry name" value="Radical_SAM"/>
    <property type="match status" value="1"/>
</dbReference>
<dbReference type="RefSeq" id="WP_254270557.1">
    <property type="nucleotide sequence ID" value="NZ_CP100402.1"/>
</dbReference>
<dbReference type="PANTHER" id="PTHR43273">
    <property type="entry name" value="ANAEROBIC SULFATASE-MATURATING ENZYME HOMOLOG ASLB-RELATED"/>
    <property type="match status" value="1"/>
</dbReference>
<sequence>MTILVEPNTGCNLGCTYCYEEPDRQHSQADIDAEYDIEKIMDRLEQFSEKYSEVPSLFGGEPLLMRNEHIERIFEWIYEEYDLEGTSRYTRIQTNGTLIEDEHIEMFEKYRVNVGISCDGPPALNDLRLARSEVDGEMRDVTETMTERTLDAIDRLKKTDVSVGIITVLTTQNAGTDEKLEQLLDWMDDLTQHGIYGHFNPAIPYEDIQEDQSLSPERLKEVFLQSWEWFKDEPYHQWSPMTNYLNNLLGNHLKYCINDKCDPFNAAGAKVIKGDGATSGCGKTWASVGDGSAFLQGDSIGNEYNNTEERYEMLKQVPGAHTEGEEDQGGCKGCRYWNVCTGGCPAAGMDYDYRNRTRDCKAKYALYKQIEEDVRAMFPGIRLITDAPWDAPLADLTITNDVDIMPFAGMHHSQAEDPNVVGGSHDAPSVEEIAYRENGEK</sequence>
<reference evidence="8 9" key="1">
    <citation type="journal article" date="2019" name="Int. J. Syst. Evol. Microbiol.">
        <title>The Global Catalogue of Microorganisms (GCM) 10K type strain sequencing project: providing services to taxonomists for standard genome sequencing and annotation.</title>
        <authorList>
            <consortium name="The Broad Institute Genomics Platform"/>
            <consortium name="The Broad Institute Genome Sequencing Center for Infectious Disease"/>
            <person name="Wu L."/>
            <person name="Ma J."/>
        </authorList>
    </citation>
    <scope>NUCLEOTIDE SEQUENCE [LARGE SCALE GENOMIC DNA]</scope>
    <source>
        <strain evidence="8 9">XZYJ18</strain>
    </source>
</reference>
<dbReference type="PANTHER" id="PTHR43273:SF3">
    <property type="entry name" value="ANAEROBIC SULFATASE-MATURATING ENZYME HOMOLOG ASLB-RELATED"/>
    <property type="match status" value="1"/>
</dbReference>
<dbReference type="InterPro" id="IPR007197">
    <property type="entry name" value="rSAM"/>
</dbReference>
<dbReference type="SFLD" id="SFLDG01067">
    <property type="entry name" value="SPASM/twitch_domain_containing"/>
    <property type="match status" value="1"/>
</dbReference>
<keyword evidence="1" id="KW-0949">S-adenosyl-L-methionine</keyword>
<dbReference type="EMBL" id="JBHSHT010000005">
    <property type="protein sequence ID" value="MFC4827131.1"/>
    <property type="molecule type" value="Genomic_DNA"/>
</dbReference>
<keyword evidence="4" id="KW-0411">Iron-sulfur</keyword>